<protein>
    <recommendedName>
        <fullName evidence="3">Retrovirus-related Pol polyprotein from transposon TNT 1-94</fullName>
    </recommendedName>
</protein>
<reference evidence="1" key="1">
    <citation type="journal article" date="2012" name="Nat. Biotechnol.">
        <title>Draft genome sequence of pigeonpea (Cajanus cajan), an orphan legume crop of resource-poor farmers.</title>
        <authorList>
            <person name="Varshney R.K."/>
            <person name="Chen W."/>
            <person name="Li Y."/>
            <person name="Bharti A.K."/>
            <person name="Saxena R.K."/>
            <person name="Schlueter J.A."/>
            <person name="Donoghue M.T."/>
            <person name="Azam S."/>
            <person name="Fan G."/>
            <person name="Whaley A.M."/>
            <person name="Farmer A.D."/>
            <person name="Sheridan J."/>
            <person name="Iwata A."/>
            <person name="Tuteja R."/>
            <person name="Penmetsa R.V."/>
            <person name="Wu W."/>
            <person name="Upadhyaya H.D."/>
            <person name="Yang S.P."/>
            <person name="Shah T."/>
            <person name="Saxena K.B."/>
            <person name="Michael T."/>
            <person name="McCombie W.R."/>
            <person name="Yang B."/>
            <person name="Zhang G."/>
            <person name="Yang H."/>
            <person name="Wang J."/>
            <person name="Spillane C."/>
            <person name="Cook D.R."/>
            <person name="May G.D."/>
            <person name="Xu X."/>
            <person name="Jackson S.A."/>
        </authorList>
    </citation>
    <scope>NUCLEOTIDE SEQUENCE [LARGE SCALE GENOMIC DNA]</scope>
</reference>
<proteinExistence type="predicted"/>
<evidence type="ECO:0008006" key="3">
    <source>
        <dbReference type="Google" id="ProtNLM"/>
    </source>
</evidence>
<dbReference type="Proteomes" id="UP000075243">
    <property type="component" value="Unassembled WGS sequence"/>
</dbReference>
<sequence length="108" mass="12870">VSQFMHSPCHLHIVVIRCIIHYLKDTSTLGLLFPTRKPLSLVGYSDVDWVGCSNTQRSITGWWMFLGLALISWKSTLQENFLSHTHYRDIIFVTKNYFYLYYRYNICW</sequence>
<gene>
    <name evidence="1" type="ORF">KK1_030278</name>
</gene>
<dbReference type="Gramene" id="C.cajan_26737.t">
    <property type="protein sequence ID" value="C.cajan_26737.t.cds1"/>
    <property type="gene ID" value="C.cajan_26737"/>
</dbReference>
<dbReference type="STRING" id="3821.A0A151RZU1"/>
<organism evidence="1 2">
    <name type="scientific">Cajanus cajan</name>
    <name type="common">Pigeon pea</name>
    <name type="synonym">Cajanus indicus</name>
    <dbReference type="NCBI Taxonomy" id="3821"/>
    <lineage>
        <taxon>Eukaryota</taxon>
        <taxon>Viridiplantae</taxon>
        <taxon>Streptophyta</taxon>
        <taxon>Embryophyta</taxon>
        <taxon>Tracheophyta</taxon>
        <taxon>Spermatophyta</taxon>
        <taxon>Magnoliopsida</taxon>
        <taxon>eudicotyledons</taxon>
        <taxon>Gunneridae</taxon>
        <taxon>Pentapetalae</taxon>
        <taxon>rosids</taxon>
        <taxon>fabids</taxon>
        <taxon>Fabales</taxon>
        <taxon>Fabaceae</taxon>
        <taxon>Papilionoideae</taxon>
        <taxon>50 kb inversion clade</taxon>
        <taxon>NPAAA clade</taxon>
        <taxon>indigoferoid/millettioid clade</taxon>
        <taxon>Phaseoleae</taxon>
        <taxon>Cajanus</taxon>
    </lineage>
</organism>
<evidence type="ECO:0000313" key="1">
    <source>
        <dbReference type="EMBL" id="KYP48083.1"/>
    </source>
</evidence>
<evidence type="ECO:0000313" key="2">
    <source>
        <dbReference type="Proteomes" id="UP000075243"/>
    </source>
</evidence>
<name>A0A151RZU1_CAJCA</name>
<accession>A0A151RZU1</accession>
<dbReference type="AlphaFoldDB" id="A0A151RZU1"/>
<keyword evidence="2" id="KW-1185">Reference proteome</keyword>
<feature type="non-terminal residue" evidence="1">
    <location>
        <position position="1"/>
    </location>
</feature>
<dbReference type="EMBL" id="KQ483509">
    <property type="protein sequence ID" value="KYP48083.1"/>
    <property type="molecule type" value="Genomic_DNA"/>
</dbReference>
<dbReference type="PANTHER" id="PTHR11439">
    <property type="entry name" value="GAG-POL-RELATED RETROTRANSPOSON"/>
    <property type="match status" value="1"/>
</dbReference>
<dbReference type="PANTHER" id="PTHR11439:SF497">
    <property type="entry name" value="CYSTEINE-RICH RLK (RECEPTOR-LIKE PROTEIN KINASE) 8"/>
    <property type="match status" value="1"/>
</dbReference>